<dbReference type="InterPro" id="IPR003658">
    <property type="entry name" value="Anti-sigma_ant"/>
</dbReference>
<dbReference type="STRING" id="233100.SAMN05216526_0100"/>
<comment type="similarity">
    <text evidence="1 2">Belongs to the anti-sigma-factor antagonist family.</text>
</comment>
<accession>A0A1R3VM37</accession>
<dbReference type="PANTHER" id="PTHR33495">
    <property type="entry name" value="ANTI-SIGMA FACTOR ANTAGONIST TM_1081-RELATED-RELATED"/>
    <property type="match status" value="1"/>
</dbReference>
<evidence type="ECO:0000313" key="4">
    <source>
        <dbReference type="EMBL" id="SIT65650.1"/>
    </source>
</evidence>
<evidence type="ECO:0000259" key="3">
    <source>
        <dbReference type="PROSITE" id="PS50801"/>
    </source>
</evidence>
<evidence type="ECO:0000256" key="1">
    <source>
        <dbReference type="ARBA" id="ARBA00009013"/>
    </source>
</evidence>
<organism evidence="4 5">
    <name type="scientific">Ectothiorhodosinus mongolicus</name>
    <dbReference type="NCBI Taxonomy" id="233100"/>
    <lineage>
        <taxon>Bacteria</taxon>
        <taxon>Pseudomonadati</taxon>
        <taxon>Pseudomonadota</taxon>
        <taxon>Gammaproteobacteria</taxon>
        <taxon>Chromatiales</taxon>
        <taxon>Ectothiorhodospiraceae</taxon>
        <taxon>Ectothiorhodosinus</taxon>
    </lineage>
</organism>
<reference evidence="4 5" key="1">
    <citation type="submission" date="2017-01" db="EMBL/GenBank/DDBJ databases">
        <authorList>
            <person name="Mah S.A."/>
            <person name="Swanson W.J."/>
            <person name="Moy G.W."/>
            <person name="Vacquier V.D."/>
        </authorList>
    </citation>
    <scope>NUCLEOTIDE SEQUENCE [LARGE SCALE GENOMIC DNA]</scope>
    <source>
        <strain evidence="4 5">M9</strain>
    </source>
</reference>
<proteinExistence type="inferred from homology"/>
<dbReference type="PROSITE" id="PS50801">
    <property type="entry name" value="STAS"/>
    <property type="match status" value="1"/>
</dbReference>
<dbReference type="SUPFAM" id="SSF52091">
    <property type="entry name" value="SpoIIaa-like"/>
    <property type="match status" value="1"/>
</dbReference>
<dbReference type="Proteomes" id="UP000223759">
    <property type="component" value="Unassembled WGS sequence"/>
</dbReference>
<sequence length="111" mass="12057">MEIKQEIVEGVLVVRPDGRLDGTTAPLFSEQLLSFFADHEAAVIDFSAIAYVSSAGLRAILMAAKQRRQTGGKMALCSLSDPIKEVFEISGFLSIIDVTPDMQAALEKLRT</sequence>
<dbReference type="EMBL" id="FTPK01000001">
    <property type="protein sequence ID" value="SIT65650.1"/>
    <property type="molecule type" value="Genomic_DNA"/>
</dbReference>
<dbReference type="GO" id="GO:0043856">
    <property type="term" value="F:anti-sigma factor antagonist activity"/>
    <property type="evidence" value="ECO:0007669"/>
    <property type="project" value="InterPro"/>
</dbReference>
<name>A0A1R3VM37_9GAMM</name>
<dbReference type="AlphaFoldDB" id="A0A1R3VM37"/>
<evidence type="ECO:0000313" key="5">
    <source>
        <dbReference type="Proteomes" id="UP000223759"/>
    </source>
</evidence>
<dbReference type="OrthoDB" id="280847at2"/>
<dbReference type="NCBIfam" id="TIGR00377">
    <property type="entry name" value="ant_ant_sig"/>
    <property type="match status" value="1"/>
</dbReference>
<dbReference type="InterPro" id="IPR002645">
    <property type="entry name" value="STAS_dom"/>
</dbReference>
<dbReference type="CDD" id="cd07043">
    <property type="entry name" value="STAS_anti-anti-sigma_factors"/>
    <property type="match status" value="1"/>
</dbReference>
<dbReference type="Pfam" id="PF01740">
    <property type="entry name" value="STAS"/>
    <property type="match status" value="1"/>
</dbReference>
<evidence type="ECO:0000256" key="2">
    <source>
        <dbReference type="RuleBase" id="RU003749"/>
    </source>
</evidence>
<gene>
    <name evidence="4" type="ORF">SAMN05216526_0100</name>
</gene>
<protein>
    <recommendedName>
        <fullName evidence="2">Anti-sigma factor antagonist</fullName>
    </recommendedName>
</protein>
<keyword evidence="5" id="KW-1185">Reference proteome</keyword>
<dbReference type="Gene3D" id="3.30.750.24">
    <property type="entry name" value="STAS domain"/>
    <property type="match status" value="1"/>
</dbReference>
<feature type="domain" description="STAS" evidence="3">
    <location>
        <begin position="1"/>
        <end position="109"/>
    </location>
</feature>
<dbReference type="RefSeq" id="WP_076754030.1">
    <property type="nucleotide sequence ID" value="NZ_CP023018.1"/>
</dbReference>
<dbReference type="InterPro" id="IPR036513">
    <property type="entry name" value="STAS_dom_sf"/>
</dbReference>